<proteinExistence type="predicted"/>
<name>A0A076MVM2_AMYME</name>
<dbReference type="Proteomes" id="UP000062973">
    <property type="component" value="Chromosome"/>
</dbReference>
<evidence type="ECO:0000313" key="1">
    <source>
        <dbReference type="EMBL" id="AIJ24749.1"/>
    </source>
</evidence>
<dbReference type="KEGG" id="amq:AMETH_4657"/>
<reference evidence="1 2" key="1">
    <citation type="submission" date="2014-07" db="EMBL/GenBank/DDBJ databases">
        <title>Whole Genome Sequence of the Amycolatopsis methanolica 239.</title>
        <authorList>
            <person name="Tang B."/>
        </authorList>
    </citation>
    <scope>NUCLEOTIDE SEQUENCE [LARGE SCALE GENOMIC DNA]</scope>
    <source>
        <strain evidence="1 2">239</strain>
    </source>
</reference>
<sequence length="61" mass="6336">MTNASHQTTFTSADTSALRVFNVNFDLAGSTGDAQTIMFDGIAANATVLVNLLGGTRTATR</sequence>
<dbReference type="InterPro" id="IPR026588">
    <property type="entry name" value="Choice_anch_A"/>
</dbReference>
<dbReference type="HOGENOM" id="CLU_2912253_0_0_11"/>
<dbReference type="EMBL" id="CP009110">
    <property type="protein sequence ID" value="AIJ24749.1"/>
    <property type="molecule type" value="Genomic_DNA"/>
</dbReference>
<dbReference type="NCBIfam" id="TIGR04215">
    <property type="entry name" value="choice_anch_A"/>
    <property type="match status" value="1"/>
</dbReference>
<keyword evidence="2" id="KW-1185">Reference proteome</keyword>
<gene>
    <name evidence="1" type="ORF">AMETH_4657</name>
</gene>
<protein>
    <submittedName>
        <fullName evidence="1">Chitinase</fullName>
    </submittedName>
</protein>
<dbReference type="AlphaFoldDB" id="A0A076MVM2"/>
<evidence type="ECO:0000313" key="2">
    <source>
        <dbReference type="Proteomes" id="UP000062973"/>
    </source>
</evidence>
<dbReference type="PATRIC" id="fig|1068978.7.peg.5006"/>
<organism evidence="1 2">
    <name type="scientific">Amycolatopsis methanolica 239</name>
    <dbReference type="NCBI Taxonomy" id="1068978"/>
    <lineage>
        <taxon>Bacteria</taxon>
        <taxon>Bacillati</taxon>
        <taxon>Actinomycetota</taxon>
        <taxon>Actinomycetes</taxon>
        <taxon>Pseudonocardiales</taxon>
        <taxon>Pseudonocardiaceae</taxon>
        <taxon>Amycolatopsis</taxon>
        <taxon>Amycolatopsis methanolica group</taxon>
    </lineage>
</organism>
<accession>A0A076MVM2</accession>
<dbReference type="STRING" id="1068978.AMETH_4657"/>